<organism evidence="1 2">
    <name type="scientific">Araneus ventricosus</name>
    <name type="common">Orbweaver spider</name>
    <name type="synonym">Epeira ventricosa</name>
    <dbReference type="NCBI Taxonomy" id="182803"/>
    <lineage>
        <taxon>Eukaryota</taxon>
        <taxon>Metazoa</taxon>
        <taxon>Ecdysozoa</taxon>
        <taxon>Arthropoda</taxon>
        <taxon>Chelicerata</taxon>
        <taxon>Arachnida</taxon>
        <taxon>Araneae</taxon>
        <taxon>Araneomorphae</taxon>
        <taxon>Entelegynae</taxon>
        <taxon>Araneoidea</taxon>
        <taxon>Araneidae</taxon>
        <taxon>Araneus</taxon>
    </lineage>
</organism>
<evidence type="ECO:0000313" key="1">
    <source>
        <dbReference type="EMBL" id="GBL85943.1"/>
    </source>
</evidence>
<sequence length="104" mass="11795">MVRGLVEGGTNVLSTVPMGSCRLCMRCWTVFDQPHSLWSNSEDNKSSTTAVERSVLFTCSRNAYHIERVLPFLFLTLPGGPNCCNLKGPTRHRASWQVRHWIIM</sequence>
<proteinExistence type="predicted"/>
<dbReference type="Proteomes" id="UP000499080">
    <property type="component" value="Unassembled WGS sequence"/>
</dbReference>
<accession>A0A4Y2B1I1</accession>
<gene>
    <name evidence="1" type="ORF">AVEN_63248_1</name>
</gene>
<evidence type="ECO:0000313" key="2">
    <source>
        <dbReference type="Proteomes" id="UP000499080"/>
    </source>
</evidence>
<comment type="caution">
    <text evidence="1">The sequence shown here is derived from an EMBL/GenBank/DDBJ whole genome shotgun (WGS) entry which is preliminary data.</text>
</comment>
<reference evidence="1 2" key="1">
    <citation type="journal article" date="2019" name="Sci. Rep.">
        <title>Orb-weaving spider Araneus ventricosus genome elucidates the spidroin gene catalogue.</title>
        <authorList>
            <person name="Kono N."/>
            <person name="Nakamura H."/>
            <person name="Ohtoshi R."/>
            <person name="Moran D.A.P."/>
            <person name="Shinohara A."/>
            <person name="Yoshida Y."/>
            <person name="Fujiwara M."/>
            <person name="Mori M."/>
            <person name="Tomita M."/>
            <person name="Arakawa K."/>
        </authorList>
    </citation>
    <scope>NUCLEOTIDE SEQUENCE [LARGE SCALE GENOMIC DNA]</scope>
</reference>
<name>A0A4Y2B1I1_ARAVE</name>
<keyword evidence="2" id="KW-1185">Reference proteome</keyword>
<protein>
    <submittedName>
        <fullName evidence="1">Uncharacterized protein</fullName>
    </submittedName>
</protein>
<dbReference type="EMBL" id="BGPR01000045">
    <property type="protein sequence ID" value="GBL85943.1"/>
    <property type="molecule type" value="Genomic_DNA"/>
</dbReference>
<dbReference type="AlphaFoldDB" id="A0A4Y2B1I1"/>